<dbReference type="RefSeq" id="WP_187713014.1">
    <property type="nucleotide sequence ID" value="NZ_CP060820.1"/>
</dbReference>
<protein>
    <submittedName>
        <fullName evidence="1">Uncharacterized protein</fullName>
    </submittedName>
</protein>
<reference evidence="1 2" key="1">
    <citation type="submission" date="2020-08" db="EMBL/GenBank/DDBJ databases">
        <title>Lysobacter sp. II4 sp. nov., isolated from soil.</title>
        <authorList>
            <person name="Woo C.Y."/>
            <person name="Kim J."/>
        </authorList>
    </citation>
    <scope>NUCLEOTIDE SEQUENCE [LARGE SCALE GENOMIC DNA]</scope>
    <source>
        <strain evidence="1 2">II4</strain>
    </source>
</reference>
<dbReference type="AlphaFoldDB" id="A0A7H0FZW2"/>
<keyword evidence="2" id="KW-1185">Reference proteome</keyword>
<accession>A0A7H0FZW2</accession>
<organism evidence="1 2">
    <name type="scientific">Agrilutibacter terrestris</name>
    <dbReference type="NCBI Taxonomy" id="2865112"/>
    <lineage>
        <taxon>Bacteria</taxon>
        <taxon>Pseudomonadati</taxon>
        <taxon>Pseudomonadota</taxon>
        <taxon>Gammaproteobacteria</taxon>
        <taxon>Lysobacterales</taxon>
        <taxon>Lysobacteraceae</taxon>
        <taxon>Agrilutibacter</taxon>
    </lineage>
</organism>
<dbReference type="Proteomes" id="UP000516018">
    <property type="component" value="Chromosome"/>
</dbReference>
<dbReference type="KEGG" id="lsx:H8B22_05050"/>
<name>A0A7H0FZW2_9GAMM</name>
<dbReference type="EMBL" id="CP060820">
    <property type="protein sequence ID" value="QNP41578.1"/>
    <property type="molecule type" value="Genomic_DNA"/>
</dbReference>
<gene>
    <name evidence="1" type="ORF">H8B22_05050</name>
</gene>
<evidence type="ECO:0000313" key="1">
    <source>
        <dbReference type="EMBL" id="QNP41578.1"/>
    </source>
</evidence>
<proteinExistence type="predicted"/>
<evidence type="ECO:0000313" key="2">
    <source>
        <dbReference type="Proteomes" id="UP000516018"/>
    </source>
</evidence>
<sequence>MDLKLFLGVSVDTTIFGGRDPSSEELDALLDEASEQLAQHLWPTVVALASPLRQVHATCGLYERTDTSAPRARLRRQGEQLELELTVDWRPLLDRPVLDQALFLLEHMQAAIATALEAKQQRTLADACRAFRPALDLQRAVAKRAAWVAEWLEQSPTDSIALAPDPDGRIRRIQPLTRRRGTLWLMLRQPGDLDEAGTNALLDRIEAHAAEHGVGRSDGRSFGAGSIDISFKVRNLQEAAANLDAFLRRDCPACDYVLSDDFEVVFTTPD</sequence>